<sequence>MSEEKFFRMEDIYSSFAHAIELKVEKKIVECPKCGAIESIRLEPIKVYFEGKKQGDFYYVTKGSIISSRLQKILHEENVTGFTLGSINVEGWYDSNGKILPIAYDDLKELKVTGKCGYLRHDNGELLDKCDQCDNFDYDKAEDEVEGLSVNLDEWDGSDMFQFKNWSGVIIVTEKVKEIIENNKLKSIKFTDISEITFD</sequence>
<organism evidence="1 2">
    <name type="scientific">Clostridium estertheticum</name>
    <dbReference type="NCBI Taxonomy" id="238834"/>
    <lineage>
        <taxon>Bacteria</taxon>
        <taxon>Bacillati</taxon>
        <taxon>Bacillota</taxon>
        <taxon>Clostridia</taxon>
        <taxon>Eubacteriales</taxon>
        <taxon>Clostridiaceae</taxon>
        <taxon>Clostridium</taxon>
    </lineage>
</organism>
<reference evidence="1 2" key="1">
    <citation type="journal article" date="2019" name="Lett. Appl. Microbiol.">
        <title>A case of 'blown pack' spoilage of vacuum-packaged pork likely associated with Clostridium estertheticum in Canada.</title>
        <authorList>
            <person name="Zhang P."/>
            <person name="Ward P."/>
            <person name="McMullen L.M."/>
            <person name="Yang X."/>
        </authorList>
    </citation>
    <scope>NUCLEOTIDE SEQUENCE [LARGE SCALE GENOMIC DNA]</scope>
    <source>
        <strain evidence="1 2">MA19</strain>
    </source>
</reference>
<dbReference type="EMBL" id="SPSF01000062">
    <property type="protein sequence ID" value="MPQ64958.1"/>
    <property type="molecule type" value="Genomic_DNA"/>
</dbReference>
<protein>
    <submittedName>
        <fullName evidence="1">Uncharacterized protein</fullName>
    </submittedName>
</protein>
<comment type="caution">
    <text evidence="1">The sequence shown here is derived from an EMBL/GenBank/DDBJ whole genome shotgun (WGS) entry which is preliminary data.</text>
</comment>
<dbReference type="Proteomes" id="UP000342249">
    <property type="component" value="Unassembled WGS sequence"/>
</dbReference>
<evidence type="ECO:0000313" key="2">
    <source>
        <dbReference type="Proteomes" id="UP000342249"/>
    </source>
</evidence>
<accession>A0A5N7J886</accession>
<gene>
    <name evidence="1" type="ORF">E4V82_23125</name>
</gene>
<name>A0A5N7J886_9CLOT</name>
<dbReference type="AlphaFoldDB" id="A0A5N7J886"/>
<evidence type="ECO:0000313" key="1">
    <source>
        <dbReference type="EMBL" id="MPQ64958.1"/>
    </source>
</evidence>
<dbReference type="RefSeq" id="WP_152754095.1">
    <property type="nucleotide sequence ID" value="NZ_JAHLDO010000009.1"/>
</dbReference>
<proteinExistence type="predicted"/>